<feature type="domain" description="Mos1 transposase HTH" evidence="1">
    <location>
        <begin position="6"/>
        <end position="52"/>
    </location>
</feature>
<dbReference type="GO" id="GO:0000729">
    <property type="term" value="P:DNA double-strand break processing"/>
    <property type="evidence" value="ECO:0007669"/>
    <property type="project" value="TreeGrafter"/>
</dbReference>
<dbReference type="GO" id="GO:0042800">
    <property type="term" value="F:histone H3K4 methyltransferase activity"/>
    <property type="evidence" value="ECO:0007669"/>
    <property type="project" value="TreeGrafter"/>
</dbReference>
<protein>
    <submittedName>
        <fullName evidence="3">HTH_48 domain-containing protein</fullName>
    </submittedName>
</protein>
<proteinExistence type="predicted"/>
<evidence type="ECO:0000313" key="3">
    <source>
        <dbReference type="WBParaSite" id="Hba_04297"/>
    </source>
</evidence>
<evidence type="ECO:0000313" key="2">
    <source>
        <dbReference type="Proteomes" id="UP000095283"/>
    </source>
</evidence>
<organism evidence="2 3">
    <name type="scientific">Heterorhabditis bacteriophora</name>
    <name type="common">Entomopathogenic nematode worm</name>
    <dbReference type="NCBI Taxonomy" id="37862"/>
    <lineage>
        <taxon>Eukaryota</taxon>
        <taxon>Metazoa</taxon>
        <taxon>Ecdysozoa</taxon>
        <taxon>Nematoda</taxon>
        <taxon>Chromadorea</taxon>
        <taxon>Rhabditida</taxon>
        <taxon>Rhabditina</taxon>
        <taxon>Rhabditomorpha</taxon>
        <taxon>Strongyloidea</taxon>
        <taxon>Heterorhabditidae</taxon>
        <taxon>Heterorhabditis</taxon>
    </lineage>
</organism>
<dbReference type="GO" id="GO:0035861">
    <property type="term" value="C:site of double-strand break"/>
    <property type="evidence" value="ECO:0007669"/>
    <property type="project" value="TreeGrafter"/>
</dbReference>
<sequence length="161" mass="18150">MSHQNMHIRHCILCEFQQGKNAVETCKSICSVLGEAVLSHGTSRYWFRRFRAADFDVSDRQRSGTSRTPKTDALKALVDENPSQTKKGLAEQLRVDQATVSRRFHEMGKFASLKSGFHLNSSKTALATGSTHASRCLPDNARRTFCGKLLLVREMDYVRQS</sequence>
<dbReference type="GO" id="GO:0031297">
    <property type="term" value="P:replication fork processing"/>
    <property type="evidence" value="ECO:0007669"/>
    <property type="project" value="TreeGrafter"/>
</dbReference>
<dbReference type="PANTHER" id="PTHR46060">
    <property type="entry name" value="MARINER MOS1 TRANSPOSASE-LIKE PROTEIN"/>
    <property type="match status" value="1"/>
</dbReference>
<dbReference type="WBParaSite" id="Hba_04297">
    <property type="protein sequence ID" value="Hba_04297"/>
    <property type="gene ID" value="Hba_04297"/>
</dbReference>
<dbReference type="GO" id="GO:0046975">
    <property type="term" value="F:histone H3K36 methyltransferase activity"/>
    <property type="evidence" value="ECO:0007669"/>
    <property type="project" value="TreeGrafter"/>
</dbReference>
<dbReference type="InterPro" id="IPR041426">
    <property type="entry name" value="Mos1_HTH"/>
</dbReference>
<accession>A0A1I7WH30</accession>
<dbReference type="GO" id="GO:0044547">
    <property type="term" value="F:DNA topoisomerase binding"/>
    <property type="evidence" value="ECO:0007669"/>
    <property type="project" value="TreeGrafter"/>
</dbReference>
<dbReference type="GO" id="GO:0005634">
    <property type="term" value="C:nucleus"/>
    <property type="evidence" value="ECO:0007669"/>
    <property type="project" value="TreeGrafter"/>
</dbReference>
<dbReference type="Proteomes" id="UP000095283">
    <property type="component" value="Unplaced"/>
</dbReference>
<name>A0A1I7WH30_HETBA</name>
<dbReference type="InterPro" id="IPR052709">
    <property type="entry name" value="Transposase-MT_Hybrid"/>
</dbReference>
<dbReference type="Gene3D" id="1.10.10.1450">
    <property type="match status" value="1"/>
</dbReference>
<dbReference type="Gene3D" id="1.10.10.10">
    <property type="entry name" value="Winged helix-like DNA-binding domain superfamily/Winged helix DNA-binding domain"/>
    <property type="match status" value="1"/>
</dbReference>
<dbReference type="GO" id="GO:0000793">
    <property type="term" value="C:condensed chromosome"/>
    <property type="evidence" value="ECO:0007669"/>
    <property type="project" value="TreeGrafter"/>
</dbReference>
<dbReference type="GO" id="GO:0015074">
    <property type="term" value="P:DNA integration"/>
    <property type="evidence" value="ECO:0007669"/>
    <property type="project" value="TreeGrafter"/>
</dbReference>
<evidence type="ECO:0000259" key="1">
    <source>
        <dbReference type="Pfam" id="PF17906"/>
    </source>
</evidence>
<dbReference type="GO" id="GO:0003697">
    <property type="term" value="F:single-stranded DNA binding"/>
    <property type="evidence" value="ECO:0007669"/>
    <property type="project" value="TreeGrafter"/>
</dbReference>
<dbReference type="GO" id="GO:0006303">
    <property type="term" value="P:double-strand break repair via nonhomologous end joining"/>
    <property type="evidence" value="ECO:0007669"/>
    <property type="project" value="TreeGrafter"/>
</dbReference>
<dbReference type="GO" id="GO:0044774">
    <property type="term" value="P:mitotic DNA integrity checkpoint signaling"/>
    <property type="evidence" value="ECO:0007669"/>
    <property type="project" value="TreeGrafter"/>
</dbReference>
<dbReference type="GO" id="GO:0003690">
    <property type="term" value="F:double-stranded DNA binding"/>
    <property type="evidence" value="ECO:0007669"/>
    <property type="project" value="TreeGrafter"/>
</dbReference>
<dbReference type="AlphaFoldDB" id="A0A1I7WH30"/>
<reference evidence="3" key="1">
    <citation type="submission" date="2016-11" db="UniProtKB">
        <authorList>
            <consortium name="WormBaseParasite"/>
        </authorList>
    </citation>
    <scope>IDENTIFICATION</scope>
</reference>
<dbReference type="PANTHER" id="PTHR46060:SF2">
    <property type="entry name" value="HISTONE-LYSINE N-METHYLTRANSFERASE SETMAR"/>
    <property type="match status" value="1"/>
</dbReference>
<dbReference type="GO" id="GO:0000014">
    <property type="term" value="F:single-stranded DNA endodeoxyribonuclease activity"/>
    <property type="evidence" value="ECO:0007669"/>
    <property type="project" value="TreeGrafter"/>
</dbReference>
<dbReference type="InterPro" id="IPR036388">
    <property type="entry name" value="WH-like_DNA-bd_sf"/>
</dbReference>
<keyword evidence="2" id="KW-1185">Reference proteome</keyword>
<dbReference type="Pfam" id="PF17906">
    <property type="entry name" value="HTH_48"/>
    <property type="match status" value="1"/>
</dbReference>